<feature type="compositionally biased region" description="Acidic residues" evidence="2">
    <location>
        <begin position="76"/>
        <end position="96"/>
    </location>
</feature>
<feature type="region of interest" description="Disordered" evidence="2">
    <location>
        <begin position="291"/>
        <end position="312"/>
    </location>
</feature>
<keyword evidence="4" id="KW-1185">Reference proteome</keyword>
<dbReference type="AlphaFoldDB" id="A0A7G2CGF4"/>
<dbReference type="GO" id="GO:0005634">
    <property type="term" value="C:nucleus"/>
    <property type="evidence" value="ECO:0007669"/>
    <property type="project" value="TreeGrafter"/>
</dbReference>
<proteinExistence type="inferred from homology"/>
<dbReference type="EMBL" id="LR877156">
    <property type="protein sequence ID" value="CAD2218826.1"/>
    <property type="molecule type" value="Genomic_DNA"/>
</dbReference>
<gene>
    <name evidence="3" type="ORF">ADEAN_000631900</name>
</gene>
<dbReference type="VEuPathDB" id="TriTrypDB:ADEAN_000631900"/>
<evidence type="ECO:0000256" key="2">
    <source>
        <dbReference type="SAM" id="MobiDB-lite"/>
    </source>
</evidence>
<dbReference type="Pfam" id="PF13862">
    <property type="entry name" value="BCCIP"/>
    <property type="match status" value="1"/>
</dbReference>
<name>A0A7G2CGF4_9TRYP</name>
<reference evidence="3 4" key="1">
    <citation type="submission" date="2020-08" db="EMBL/GenBank/DDBJ databases">
        <authorList>
            <person name="Newling K."/>
            <person name="Davey J."/>
            <person name="Forrester S."/>
        </authorList>
    </citation>
    <scope>NUCLEOTIDE SEQUENCE [LARGE SCALE GENOMIC DNA]</scope>
    <source>
        <strain evidence="4">Crithidia deanei Carvalho (ATCC PRA-265)</strain>
    </source>
</reference>
<sequence length="393" mass="44952">MIKESKSFTEDDDEEDVHRPMEELENSDDSGESYDLDNDSQDSSLQGEEEEERDEEIRLMKAALAKARGSGRAPSEEEEEEEEDFENEDSDEEDDKDAPQSIQVDFGAFDMTDAHVEPIMYLIDQLIPDHMLEVDRDDFAALVRESPYTMVLKVSGEEDDDEEEEEEVHGFTTIVDVAHNYSKHIASLKPLVKLLKEDCWRTAAAGAHPVDLLLDLNHNEKNPSKAVWLISQQNKHTVPMELTQQMMEDMLNRLEESSNNNNKGGDSPVFASPSCMFVILAKLQKAVDAPVSLDSKKKTKSDGKEKDSNNNKSELFDISQHYLFWREEDEVLYHFRDTRVAALLYRCRAQYDGQPESERPLSVLFVISSPTVLRQALEAMKRKSTLKPEITYY</sequence>
<organism evidence="3 4">
    <name type="scientific">Angomonas deanei</name>
    <dbReference type="NCBI Taxonomy" id="59799"/>
    <lineage>
        <taxon>Eukaryota</taxon>
        <taxon>Discoba</taxon>
        <taxon>Euglenozoa</taxon>
        <taxon>Kinetoplastea</taxon>
        <taxon>Metakinetoplastina</taxon>
        <taxon>Trypanosomatida</taxon>
        <taxon>Trypanosomatidae</taxon>
        <taxon>Strigomonadinae</taxon>
        <taxon>Angomonas</taxon>
    </lineage>
</organism>
<protein>
    <submittedName>
        <fullName evidence="3">p21-C-terminal region-binding protein, putative</fullName>
    </submittedName>
</protein>
<evidence type="ECO:0000313" key="4">
    <source>
        <dbReference type="Proteomes" id="UP000515908"/>
    </source>
</evidence>
<dbReference type="Proteomes" id="UP000515908">
    <property type="component" value="Chromosome 12"/>
</dbReference>
<feature type="compositionally biased region" description="Basic and acidic residues" evidence="2">
    <location>
        <begin position="294"/>
        <end position="309"/>
    </location>
</feature>
<feature type="compositionally biased region" description="Acidic residues" evidence="2">
    <location>
        <begin position="23"/>
        <end position="40"/>
    </location>
</feature>
<evidence type="ECO:0000313" key="3">
    <source>
        <dbReference type="EMBL" id="CAD2218826.1"/>
    </source>
</evidence>
<evidence type="ECO:0000256" key="1">
    <source>
        <dbReference type="ARBA" id="ARBA00006781"/>
    </source>
</evidence>
<dbReference type="PANTHER" id="PTHR13261:SF0">
    <property type="entry name" value="BRCA2 AND CDKN1A-INTERACTING PROTEIN"/>
    <property type="match status" value="1"/>
</dbReference>
<dbReference type="InterPro" id="IPR025602">
    <property type="entry name" value="BCP1_family"/>
</dbReference>
<feature type="region of interest" description="Disordered" evidence="2">
    <location>
        <begin position="1"/>
        <end position="98"/>
    </location>
</feature>
<accession>A0A7G2CGF4</accession>
<dbReference type="PANTHER" id="PTHR13261">
    <property type="entry name" value="BRCA2 AND CDKN1A INTERACTING PROTEIN"/>
    <property type="match status" value="1"/>
</dbReference>
<comment type="similarity">
    <text evidence="1">Belongs to the BCP1 family.</text>
</comment>